<comment type="caution">
    <text evidence="2">The sequence shown here is derived from an EMBL/GenBank/DDBJ whole genome shotgun (WGS) entry which is preliminary data.</text>
</comment>
<feature type="region of interest" description="Disordered" evidence="1">
    <location>
        <begin position="1"/>
        <end position="20"/>
    </location>
</feature>
<protein>
    <submittedName>
        <fullName evidence="2">Uncharacterized protein</fullName>
    </submittedName>
</protein>
<evidence type="ECO:0000313" key="3">
    <source>
        <dbReference type="Proteomes" id="UP000269945"/>
    </source>
</evidence>
<gene>
    <name evidence="2" type="ORF">BN2614_LOCUS1</name>
</gene>
<feature type="region of interest" description="Disordered" evidence="1">
    <location>
        <begin position="46"/>
        <end position="72"/>
    </location>
</feature>
<dbReference type="Proteomes" id="UP000269945">
    <property type="component" value="Unassembled WGS sequence"/>
</dbReference>
<dbReference type="AlphaFoldDB" id="A0A9X9Q6T3"/>
<dbReference type="EMBL" id="CYRY02042854">
    <property type="protein sequence ID" value="VCX36811.1"/>
    <property type="molecule type" value="Genomic_DNA"/>
</dbReference>
<evidence type="ECO:0000313" key="2">
    <source>
        <dbReference type="EMBL" id="VCX36811.1"/>
    </source>
</evidence>
<evidence type="ECO:0000256" key="1">
    <source>
        <dbReference type="SAM" id="MobiDB-lite"/>
    </source>
</evidence>
<reference evidence="2 3" key="1">
    <citation type="submission" date="2018-10" db="EMBL/GenBank/DDBJ databases">
        <authorList>
            <person name="Ekblom R."/>
            <person name="Jareborg N."/>
        </authorList>
    </citation>
    <scope>NUCLEOTIDE SEQUENCE [LARGE SCALE GENOMIC DNA]</scope>
    <source>
        <tissue evidence="2">Muscle</tissue>
    </source>
</reference>
<name>A0A9X9Q6T3_GULGU</name>
<accession>A0A9X9Q6T3</accession>
<organism evidence="2 3">
    <name type="scientific">Gulo gulo</name>
    <name type="common">Wolverine</name>
    <name type="synonym">Gluton</name>
    <dbReference type="NCBI Taxonomy" id="48420"/>
    <lineage>
        <taxon>Eukaryota</taxon>
        <taxon>Metazoa</taxon>
        <taxon>Chordata</taxon>
        <taxon>Craniata</taxon>
        <taxon>Vertebrata</taxon>
        <taxon>Euteleostomi</taxon>
        <taxon>Mammalia</taxon>
        <taxon>Eutheria</taxon>
        <taxon>Laurasiatheria</taxon>
        <taxon>Carnivora</taxon>
        <taxon>Caniformia</taxon>
        <taxon>Musteloidea</taxon>
        <taxon>Mustelidae</taxon>
        <taxon>Guloninae</taxon>
        <taxon>Gulo</taxon>
    </lineage>
</organism>
<proteinExistence type="predicted"/>
<keyword evidence="3" id="KW-1185">Reference proteome</keyword>
<sequence length="72" mass="8183">MSQPPILRSPQRPDAGQSTCHSPTKYFGAYVLRGWYCAARFSRRDQTGWSPAPTEVILKQETSRRQGSHPIH</sequence>